<proteinExistence type="predicted"/>
<evidence type="ECO:0000313" key="5">
    <source>
        <dbReference type="Proteomes" id="UP000790580"/>
    </source>
</evidence>
<keyword evidence="2" id="KW-0378">Hydrolase</keyword>
<dbReference type="CDD" id="cd18875">
    <property type="entry name" value="NUDIX_Hydrolase"/>
    <property type="match status" value="1"/>
</dbReference>
<dbReference type="Gene3D" id="3.90.79.10">
    <property type="entry name" value="Nucleoside Triphosphate Pyrophosphohydrolase"/>
    <property type="match status" value="1"/>
</dbReference>
<reference evidence="4 5" key="1">
    <citation type="submission" date="2021-06" db="EMBL/GenBank/DDBJ databases">
        <title>Bacillus sp. RD4P76, an endophyte from a halophyte.</title>
        <authorList>
            <person name="Sun J.-Q."/>
        </authorList>
    </citation>
    <scope>NUCLEOTIDE SEQUENCE [LARGE SCALE GENOMIC DNA]</scope>
    <source>
        <strain evidence="4 5">JCM 17098</strain>
    </source>
</reference>
<dbReference type="Pfam" id="PF00293">
    <property type="entry name" value="NUDIX"/>
    <property type="match status" value="1"/>
</dbReference>
<dbReference type="Proteomes" id="UP000790580">
    <property type="component" value="Unassembled WGS sequence"/>
</dbReference>
<protein>
    <submittedName>
        <fullName evidence="4">8-oxo-dGTP diphosphatase</fullName>
    </submittedName>
</protein>
<name>A0ABS6JVX1_9BACI</name>
<evidence type="ECO:0000313" key="4">
    <source>
        <dbReference type="EMBL" id="MBU9722732.1"/>
    </source>
</evidence>
<dbReference type="RefSeq" id="WP_088076986.1">
    <property type="nucleotide sequence ID" value="NZ_JAHQCR010000059.1"/>
</dbReference>
<dbReference type="SUPFAM" id="SSF55811">
    <property type="entry name" value="Nudix"/>
    <property type="match status" value="1"/>
</dbReference>
<accession>A0ABS6JVX1</accession>
<evidence type="ECO:0000256" key="2">
    <source>
        <dbReference type="ARBA" id="ARBA00022801"/>
    </source>
</evidence>
<dbReference type="InterPro" id="IPR000086">
    <property type="entry name" value="NUDIX_hydrolase_dom"/>
</dbReference>
<evidence type="ECO:0000256" key="1">
    <source>
        <dbReference type="ARBA" id="ARBA00001946"/>
    </source>
</evidence>
<dbReference type="InterPro" id="IPR015797">
    <property type="entry name" value="NUDIX_hydrolase-like_dom_sf"/>
</dbReference>
<keyword evidence="5" id="KW-1185">Reference proteome</keyword>
<dbReference type="InterPro" id="IPR020084">
    <property type="entry name" value="NUDIX_hydrolase_CS"/>
</dbReference>
<feature type="domain" description="Nudix hydrolase" evidence="3">
    <location>
        <begin position="6"/>
        <end position="132"/>
    </location>
</feature>
<dbReference type="PANTHER" id="PTHR43046:SF2">
    <property type="entry name" value="8-OXO-DGTP DIPHOSPHATASE-RELATED"/>
    <property type="match status" value="1"/>
</dbReference>
<comment type="cofactor">
    <cofactor evidence="1">
        <name>Mg(2+)</name>
        <dbReference type="ChEBI" id="CHEBI:18420"/>
    </cofactor>
</comment>
<dbReference type="PROSITE" id="PS51462">
    <property type="entry name" value="NUDIX"/>
    <property type="match status" value="1"/>
</dbReference>
<dbReference type="PANTHER" id="PTHR43046">
    <property type="entry name" value="GDP-MANNOSE MANNOSYL HYDROLASE"/>
    <property type="match status" value="1"/>
</dbReference>
<dbReference type="EMBL" id="JAHQCR010000059">
    <property type="protein sequence ID" value="MBU9722732.1"/>
    <property type="molecule type" value="Genomic_DNA"/>
</dbReference>
<dbReference type="PROSITE" id="PS00893">
    <property type="entry name" value="NUDIX_BOX"/>
    <property type="match status" value="1"/>
</dbReference>
<comment type="caution">
    <text evidence="4">The sequence shown here is derived from an EMBL/GenBank/DDBJ whole genome shotgun (WGS) entry which is preliminary data.</text>
</comment>
<evidence type="ECO:0000259" key="3">
    <source>
        <dbReference type="PROSITE" id="PS51462"/>
    </source>
</evidence>
<gene>
    <name evidence="4" type="ORF">KS407_15045</name>
</gene>
<organism evidence="4 5">
    <name type="scientific">Evansella alkalicola</name>
    <dbReference type="NCBI Taxonomy" id="745819"/>
    <lineage>
        <taxon>Bacteria</taxon>
        <taxon>Bacillati</taxon>
        <taxon>Bacillota</taxon>
        <taxon>Bacilli</taxon>
        <taxon>Bacillales</taxon>
        <taxon>Bacillaceae</taxon>
        <taxon>Evansella</taxon>
    </lineage>
</organism>
<sequence>MSEEITFKIWTLCMVQNGDKVLLLDRQHDSFKGFIPPGGKVDFLESIVEAAIREVKEETGLEVRNLKYKGLYEYVNPVANDRYMIFNYITTDFTGELLENAPEGKAVWVNINEAYTLPMQDSIRRRFPLFFEDGTFEIQVQWNHEENKEGNVTVTRT</sequence>